<sequence length="165" mass="18368">MPIINFLNPVRDSHKVSAYSRKILEDIMKASGVMQITITSTARTAHDQARIMFENIERHGTDHQKKLYGTYGDKIIDHYLTLKSGGNSKVVIISQMASKISFLGARNVSRHAGDPKKLNVIDIAPSSINLASRNKFETAVNNDSRVANFLTPPKDPAYHLEIPQP</sequence>
<organism evidence="1">
    <name type="scientific">hydrothermal vent metagenome</name>
    <dbReference type="NCBI Taxonomy" id="652676"/>
    <lineage>
        <taxon>unclassified sequences</taxon>
        <taxon>metagenomes</taxon>
        <taxon>ecological metagenomes</taxon>
    </lineage>
</organism>
<accession>A0A3B0ZMW5</accession>
<gene>
    <name evidence="1" type="ORF">MNBD_GAMMA18-601</name>
</gene>
<name>A0A3B0ZMW5_9ZZZZ</name>
<dbReference type="AlphaFoldDB" id="A0A3B0ZMW5"/>
<protein>
    <submittedName>
        <fullName evidence="1">Uncharacterized protein</fullName>
    </submittedName>
</protein>
<dbReference type="EMBL" id="UOFP01000231">
    <property type="protein sequence ID" value="VAW88677.1"/>
    <property type="molecule type" value="Genomic_DNA"/>
</dbReference>
<evidence type="ECO:0000313" key="1">
    <source>
        <dbReference type="EMBL" id="VAW88677.1"/>
    </source>
</evidence>
<proteinExistence type="predicted"/>
<reference evidence="1" key="1">
    <citation type="submission" date="2018-06" db="EMBL/GenBank/DDBJ databases">
        <authorList>
            <person name="Zhirakovskaya E."/>
        </authorList>
    </citation>
    <scope>NUCLEOTIDE SEQUENCE</scope>
</reference>